<protein>
    <submittedName>
        <fullName evidence="1">Uncharacterized protein</fullName>
    </submittedName>
</protein>
<dbReference type="AlphaFoldDB" id="A0A0F9Q9Q1"/>
<evidence type="ECO:0000313" key="1">
    <source>
        <dbReference type="EMBL" id="KKN40700.1"/>
    </source>
</evidence>
<proteinExistence type="predicted"/>
<reference evidence="1" key="1">
    <citation type="journal article" date="2015" name="Nature">
        <title>Complex archaea that bridge the gap between prokaryotes and eukaryotes.</title>
        <authorList>
            <person name="Spang A."/>
            <person name="Saw J.H."/>
            <person name="Jorgensen S.L."/>
            <person name="Zaremba-Niedzwiedzka K."/>
            <person name="Martijn J."/>
            <person name="Lind A.E."/>
            <person name="van Eijk R."/>
            <person name="Schleper C."/>
            <person name="Guy L."/>
            <person name="Ettema T.J."/>
        </authorList>
    </citation>
    <scope>NUCLEOTIDE SEQUENCE</scope>
</reference>
<dbReference type="EMBL" id="LAZR01001689">
    <property type="protein sequence ID" value="KKN40700.1"/>
    <property type="molecule type" value="Genomic_DNA"/>
</dbReference>
<accession>A0A0F9Q9Q1</accession>
<gene>
    <name evidence="1" type="ORF">LCGC14_0730840</name>
</gene>
<sequence>MFEVLFGTSDEVVSETETLQEAKAFVVYSVHERGFGAEQFVVVEADSSRVWTLDPFENEWEEGI</sequence>
<comment type="caution">
    <text evidence="1">The sequence shown here is derived from an EMBL/GenBank/DDBJ whole genome shotgun (WGS) entry which is preliminary data.</text>
</comment>
<name>A0A0F9Q9Q1_9ZZZZ</name>
<organism evidence="1">
    <name type="scientific">marine sediment metagenome</name>
    <dbReference type="NCBI Taxonomy" id="412755"/>
    <lineage>
        <taxon>unclassified sequences</taxon>
        <taxon>metagenomes</taxon>
        <taxon>ecological metagenomes</taxon>
    </lineage>
</organism>